<accession>A0A9Q3GGI3</accession>
<name>A0A9Q3GGI3_9BASI</name>
<gene>
    <name evidence="2" type="ORF">O181_005252</name>
</gene>
<feature type="compositionally biased region" description="Polar residues" evidence="1">
    <location>
        <begin position="127"/>
        <end position="140"/>
    </location>
</feature>
<evidence type="ECO:0000313" key="3">
    <source>
        <dbReference type="Proteomes" id="UP000765509"/>
    </source>
</evidence>
<feature type="compositionally biased region" description="Basic and acidic residues" evidence="1">
    <location>
        <begin position="116"/>
        <end position="126"/>
    </location>
</feature>
<reference evidence="2" key="1">
    <citation type="submission" date="2021-03" db="EMBL/GenBank/DDBJ databases">
        <title>Draft genome sequence of rust myrtle Austropuccinia psidii MF-1, a brazilian biotype.</title>
        <authorList>
            <person name="Quecine M.C."/>
            <person name="Pachon D.M.R."/>
            <person name="Bonatelli M.L."/>
            <person name="Correr F.H."/>
            <person name="Franceschini L.M."/>
            <person name="Leite T.F."/>
            <person name="Margarido G.R.A."/>
            <person name="Almeida C.A."/>
            <person name="Ferrarezi J.A."/>
            <person name="Labate C.A."/>
        </authorList>
    </citation>
    <scope>NUCLEOTIDE SEQUENCE</scope>
    <source>
        <strain evidence="2">MF-1</strain>
    </source>
</reference>
<dbReference type="Proteomes" id="UP000765509">
    <property type="component" value="Unassembled WGS sequence"/>
</dbReference>
<organism evidence="2 3">
    <name type="scientific">Austropuccinia psidii MF-1</name>
    <dbReference type="NCBI Taxonomy" id="1389203"/>
    <lineage>
        <taxon>Eukaryota</taxon>
        <taxon>Fungi</taxon>
        <taxon>Dikarya</taxon>
        <taxon>Basidiomycota</taxon>
        <taxon>Pucciniomycotina</taxon>
        <taxon>Pucciniomycetes</taxon>
        <taxon>Pucciniales</taxon>
        <taxon>Sphaerophragmiaceae</taxon>
        <taxon>Austropuccinia</taxon>
    </lineage>
</organism>
<comment type="caution">
    <text evidence="2">The sequence shown here is derived from an EMBL/GenBank/DDBJ whole genome shotgun (WGS) entry which is preliminary data.</text>
</comment>
<protein>
    <submittedName>
        <fullName evidence="2">Uncharacterized protein</fullName>
    </submittedName>
</protein>
<dbReference type="EMBL" id="AVOT02001067">
    <property type="protein sequence ID" value="MBW0465537.1"/>
    <property type="molecule type" value="Genomic_DNA"/>
</dbReference>
<proteinExistence type="predicted"/>
<evidence type="ECO:0000313" key="2">
    <source>
        <dbReference type="EMBL" id="MBW0465537.1"/>
    </source>
</evidence>
<sequence>MIQKLLDFESNLSSDQLWLQISQFEVQTQEKFDEIYSRNLRLQEATIKSIQESCSKLKRSSEETNKILNQFFEEKYNCKRDRDCLDQDINQLFNVCQNMNSQLQGHALDNPYQEDIKPDFLLDNKPRSPSQYQYGDNMTYSEKKALKQLPEA</sequence>
<evidence type="ECO:0000256" key="1">
    <source>
        <dbReference type="SAM" id="MobiDB-lite"/>
    </source>
</evidence>
<feature type="region of interest" description="Disordered" evidence="1">
    <location>
        <begin position="116"/>
        <end position="152"/>
    </location>
</feature>
<keyword evidence="3" id="KW-1185">Reference proteome</keyword>
<dbReference type="AlphaFoldDB" id="A0A9Q3GGI3"/>